<accession>I2CSD3</accession>
<evidence type="ECO:0000259" key="1">
    <source>
        <dbReference type="Pfam" id="PF14655"/>
    </source>
</evidence>
<proteinExistence type="evidence at transcript level"/>
<dbReference type="AlphaFoldDB" id="I2CSD3"/>
<dbReference type="EMBL" id="JU980753">
    <property type="protein sequence ID" value="AFJ69816.1"/>
    <property type="molecule type" value="mRNA"/>
</dbReference>
<feature type="non-terminal residue" evidence="2">
    <location>
        <position position="58"/>
    </location>
</feature>
<dbReference type="InterPro" id="IPR011044">
    <property type="entry name" value="Quino_amine_DH_bsu"/>
</dbReference>
<dbReference type="SUPFAM" id="SSF50969">
    <property type="entry name" value="YVTN repeat-like/Quinoprotein amine dehydrogenase"/>
    <property type="match status" value="1"/>
</dbReference>
<dbReference type="PANTHER" id="PTHR12472:SF0">
    <property type="entry name" value="RAB3 GTPASE-ACTIVATING PROTEIN NON-CATALYTIC SUBUNIT"/>
    <property type="match status" value="1"/>
</dbReference>
<dbReference type="Pfam" id="PF14655">
    <property type="entry name" value="RAB3GAP2_N"/>
    <property type="match status" value="1"/>
</dbReference>
<gene>
    <name evidence="2" type="ORF">NGATSA_3053400</name>
</gene>
<organism evidence="2">
    <name type="scientific">Nannochloropsis gaditana (strain CCMP526)</name>
    <name type="common">Green microalga</name>
    <name type="synonym">Microchloropsis gaditana</name>
    <dbReference type="NCBI Taxonomy" id="1093141"/>
    <lineage>
        <taxon>Eukaryota</taxon>
        <taxon>Sar</taxon>
        <taxon>Stramenopiles</taxon>
        <taxon>Ochrophyta</taxon>
        <taxon>Eustigmatophyceae</taxon>
        <taxon>Eustigmatales</taxon>
        <taxon>Monodopsidaceae</taxon>
        <taxon>Nannochloropsis</taxon>
    </lineage>
</organism>
<dbReference type="PANTHER" id="PTHR12472">
    <property type="entry name" value="RAB3-GAP REGULATORY DOMAIN"/>
    <property type="match status" value="1"/>
</dbReference>
<feature type="domain" description="Rab3-GAP regulatory subunit N-terminal" evidence="1">
    <location>
        <begin position="1"/>
        <end position="47"/>
    </location>
</feature>
<protein>
    <submittedName>
        <fullName evidence="2">Rab3 gtpase-activating protein non-catalytic subunit</fullName>
    </submittedName>
</protein>
<sequence>MDPSGRLIAVTDTLGRVMVLDLRTRQVLRLFKGHRGAQVGWLEAPEAWPGQAEGGEAP</sequence>
<reference evidence="2" key="1">
    <citation type="journal article" date="2012" name="Bioengineered">
        <title>Additional insights into the genome of the oleaginous model alga Nannochloropsis gaditana.</title>
        <authorList>
            <person name="Jinkerson R.E."/>
            <person name="Radakovits R."/>
            <person name="Posewitz M.C."/>
        </authorList>
    </citation>
    <scope>NUCLEOTIDE SEQUENCE</scope>
    <source>
        <strain evidence="2">CCMP526</strain>
    </source>
</reference>
<dbReference type="InterPro" id="IPR032839">
    <property type="entry name" value="RAB3GAP_N"/>
</dbReference>
<reference evidence="2" key="2">
    <citation type="journal article" date="2012" name="Nat. Commun.">
        <title>Draft genome sequence and genetic transformation of the oleaginous alga Nannochloropis gaditana.</title>
        <authorList>
            <person name="Radakovits R."/>
            <person name="Jinkerson R.E."/>
            <person name="Fuerstenberg S.I."/>
            <person name="Tae H."/>
            <person name="Settlage R.E."/>
            <person name="Boore J.L."/>
            <person name="Posewitz M.C."/>
        </authorList>
    </citation>
    <scope>NUCLEOTIDE SEQUENCE</scope>
    <source>
        <strain evidence="2">CCMP526</strain>
    </source>
</reference>
<dbReference type="InterPro" id="IPR026059">
    <property type="entry name" value="Rab3GAP2"/>
</dbReference>
<name>I2CSD3_NANGC</name>
<evidence type="ECO:0000313" key="2">
    <source>
        <dbReference type="EMBL" id="AFJ69816.1"/>
    </source>
</evidence>